<dbReference type="PANTHER" id="PTHR30348">
    <property type="entry name" value="UNCHARACTERIZED PROTEIN YECE"/>
    <property type="match status" value="1"/>
</dbReference>
<protein>
    <submittedName>
        <fullName evidence="1">Uncharacterized protein YecE (DUF72 family)</fullName>
    </submittedName>
</protein>
<dbReference type="SUPFAM" id="SSF117396">
    <property type="entry name" value="TM1631-like"/>
    <property type="match status" value="1"/>
</dbReference>
<evidence type="ECO:0000313" key="1">
    <source>
        <dbReference type="EMBL" id="TQJ07580.1"/>
    </source>
</evidence>
<dbReference type="OrthoDB" id="9780310at2"/>
<evidence type="ECO:0000313" key="2">
    <source>
        <dbReference type="Proteomes" id="UP000317893"/>
    </source>
</evidence>
<sequence length="276" mass="31018">MIRVGTSGWRYRAWRGDFYPAGLPQRRELEHLAEHTDAVELNGSFYSLQRPGSWEAWARAVPKDYRFAVKGSRFVTHLKRLHDVGPGLANFFASGVLLLGPRLGPLLWQLPRTLPADLRLLDAFADTLPRTTAEAVGLARGHTLADDRVGWPTTGRSHRLQHVLEPRHASWAEPSVVRRLRRRGLTVAVSDNPGQWPVLDVDTTRVRYVRLHGHTDLYTSGYDAPALGEWARLARAWADAGQDVWVFFDNDARGRAPHDAVALRRERGLPGAMLPP</sequence>
<organism evidence="1 2">
    <name type="scientific">Lapillicoccus jejuensis</name>
    <dbReference type="NCBI Taxonomy" id="402171"/>
    <lineage>
        <taxon>Bacteria</taxon>
        <taxon>Bacillati</taxon>
        <taxon>Actinomycetota</taxon>
        <taxon>Actinomycetes</taxon>
        <taxon>Micrococcales</taxon>
        <taxon>Intrasporangiaceae</taxon>
        <taxon>Lapillicoccus</taxon>
    </lineage>
</organism>
<proteinExistence type="predicted"/>
<dbReference type="AlphaFoldDB" id="A0A542DWW1"/>
<dbReference type="InterPro" id="IPR002763">
    <property type="entry name" value="DUF72"/>
</dbReference>
<dbReference type="Proteomes" id="UP000317893">
    <property type="component" value="Unassembled WGS sequence"/>
</dbReference>
<accession>A0A542DWW1</accession>
<dbReference type="PANTHER" id="PTHR30348:SF4">
    <property type="entry name" value="DUF72 DOMAIN-CONTAINING PROTEIN"/>
    <property type="match status" value="1"/>
</dbReference>
<name>A0A542DWW1_9MICO</name>
<comment type="caution">
    <text evidence="1">The sequence shown here is derived from an EMBL/GenBank/DDBJ whole genome shotgun (WGS) entry which is preliminary data.</text>
</comment>
<dbReference type="InterPro" id="IPR036520">
    <property type="entry name" value="UPF0759_sf"/>
</dbReference>
<dbReference type="EMBL" id="VFMN01000001">
    <property type="protein sequence ID" value="TQJ07580.1"/>
    <property type="molecule type" value="Genomic_DNA"/>
</dbReference>
<dbReference type="Gene3D" id="3.20.20.410">
    <property type="entry name" value="Protein of unknown function UPF0759"/>
    <property type="match status" value="1"/>
</dbReference>
<reference evidence="1 2" key="1">
    <citation type="submission" date="2019-06" db="EMBL/GenBank/DDBJ databases">
        <title>Sequencing the genomes of 1000 actinobacteria strains.</title>
        <authorList>
            <person name="Klenk H.-P."/>
        </authorList>
    </citation>
    <scope>NUCLEOTIDE SEQUENCE [LARGE SCALE GENOMIC DNA]</scope>
    <source>
        <strain evidence="1 2">DSM 18607</strain>
    </source>
</reference>
<keyword evidence="2" id="KW-1185">Reference proteome</keyword>
<gene>
    <name evidence="1" type="ORF">FB458_0645</name>
</gene>
<dbReference type="Pfam" id="PF01904">
    <property type="entry name" value="DUF72"/>
    <property type="match status" value="1"/>
</dbReference>